<feature type="transmembrane region" description="Helical" evidence="8">
    <location>
        <begin position="302"/>
        <end position="325"/>
    </location>
</feature>
<evidence type="ECO:0000256" key="2">
    <source>
        <dbReference type="ARBA" id="ARBA00022448"/>
    </source>
</evidence>
<evidence type="ECO:0000256" key="6">
    <source>
        <dbReference type="ARBA" id="ARBA00023065"/>
    </source>
</evidence>
<evidence type="ECO:0000256" key="8">
    <source>
        <dbReference type="SAM" id="Phobius"/>
    </source>
</evidence>
<keyword evidence="2" id="KW-0813">Transport</keyword>
<keyword evidence="3" id="KW-0050">Antiport</keyword>
<evidence type="ECO:0000256" key="5">
    <source>
        <dbReference type="ARBA" id="ARBA00022989"/>
    </source>
</evidence>
<keyword evidence="6" id="KW-0406">Ion transport</keyword>
<name>A0A1H8YC37_9PSEU</name>
<dbReference type="Pfam" id="PF00999">
    <property type="entry name" value="Na_H_Exchanger"/>
    <property type="match status" value="1"/>
</dbReference>
<dbReference type="GO" id="GO:0005886">
    <property type="term" value="C:plasma membrane"/>
    <property type="evidence" value="ECO:0007669"/>
    <property type="project" value="UniProtKB-SubCell"/>
</dbReference>
<evidence type="ECO:0000256" key="3">
    <source>
        <dbReference type="ARBA" id="ARBA00022449"/>
    </source>
</evidence>
<feature type="transmembrane region" description="Helical" evidence="8">
    <location>
        <begin position="116"/>
        <end position="138"/>
    </location>
</feature>
<evidence type="ECO:0000256" key="7">
    <source>
        <dbReference type="ARBA" id="ARBA00023136"/>
    </source>
</evidence>
<proteinExistence type="predicted"/>
<dbReference type="AlphaFoldDB" id="A0A1H8YC37"/>
<feature type="transmembrane region" description="Helical" evidence="8">
    <location>
        <begin position="88"/>
        <end position="110"/>
    </location>
</feature>
<organism evidence="10 11">
    <name type="scientific">Amycolatopsis saalfeldensis</name>
    <dbReference type="NCBI Taxonomy" id="394193"/>
    <lineage>
        <taxon>Bacteria</taxon>
        <taxon>Bacillati</taxon>
        <taxon>Actinomycetota</taxon>
        <taxon>Actinomycetes</taxon>
        <taxon>Pseudonocardiales</taxon>
        <taxon>Pseudonocardiaceae</taxon>
        <taxon>Amycolatopsis</taxon>
    </lineage>
</organism>
<keyword evidence="11" id="KW-1185">Reference proteome</keyword>
<keyword evidence="7 8" id="KW-0472">Membrane</keyword>
<gene>
    <name evidence="10" type="ORF">SAMN04489732_112245</name>
</gene>
<dbReference type="PANTHER" id="PTHR32507">
    <property type="entry name" value="NA(+)/H(+) ANTIPORTER 1"/>
    <property type="match status" value="1"/>
</dbReference>
<feature type="transmembrane region" description="Helical" evidence="8">
    <location>
        <begin position="367"/>
        <end position="388"/>
    </location>
</feature>
<accession>A0A1H8YC37</accession>
<evidence type="ECO:0000313" key="10">
    <source>
        <dbReference type="EMBL" id="SEP49038.1"/>
    </source>
</evidence>
<comment type="subcellular location">
    <subcellularLocation>
        <location evidence="1">Cell membrane</location>
        <topology evidence="1">Multi-pass membrane protein</topology>
    </subcellularLocation>
</comment>
<feature type="transmembrane region" description="Helical" evidence="8">
    <location>
        <begin position="231"/>
        <end position="258"/>
    </location>
</feature>
<protein>
    <submittedName>
        <fullName evidence="10">NhaP-type Na+/H+ or K+/H+ antiporter</fullName>
    </submittedName>
</protein>
<reference evidence="11" key="1">
    <citation type="submission" date="2016-10" db="EMBL/GenBank/DDBJ databases">
        <authorList>
            <person name="Varghese N."/>
            <person name="Submissions S."/>
        </authorList>
    </citation>
    <scope>NUCLEOTIDE SEQUENCE [LARGE SCALE GENOMIC DNA]</scope>
    <source>
        <strain evidence="11">DSM 44993</strain>
    </source>
</reference>
<evidence type="ECO:0000259" key="9">
    <source>
        <dbReference type="Pfam" id="PF00999"/>
    </source>
</evidence>
<sequence>MIPSVIAATVVVLLWSLTAGRLEKWRVSAPMAMVAAGLAIGFTTRDVLGSGLNTEIAQHIAELILALLLFVDATAVKGGYLGRDGRTVMRLLLVALPLSILITMGVGLLVLPGLGWAAVLLIACIIMPTDFAPATSVVRDARIPERIRHVLNVESGYNDGVVAPVFLFALILAGSHTQASTPVQALQTAVPAAVLAVVVGVLVGGLAALAMNKATAHRWATEHSTRIATVAIPLLTYGVAIAVGGNGFVAAFLCGIAYKAARKDSGEAEFVLVDDVSALCGLGMWFVFGLAALLLFDFGVTWGTVVVAAVALTVARAAPVLAVLLGSDLRWRDRMTISFLAPRGAASIVFGLLAFNSLDNEAADVSLTIMVITVLGSVLVHGVSTSLLTGRKRP</sequence>
<evidence type="ECO:0000256" key="1">
    <source>
        <dbReference type="ARBA" id="ARBA00004651"/>
    </source>
</evidence>
<keyword evidence="4 8" id="KW-0812">Transmembrane</keyword>
<dbReference type="RefSeq" id="WP_091621272.1">
    <property type="nucleotide sequence ID" value="NZ_FOEF01000012.1"/>
</dbReference>
<dbReference type="GO" id="GO:0015297">
    <property type="term" value="F:antiporter activity"/>
    <property type="evidence" value="ECO:0007669"/>
    <property type="project" value="UniProtKB-KW"/>
</dbReference>
<dbReference type="GO" id="GO:1902600">
    <property type="term" value="P:proton transmembrane transport"/>
    <property type="evidence" value="ECO:0007669"/>
    <property type="project" value="InterPro"/>
</dbReference>
<dbReference type="Proteomes" id="UP000198582">
    <property type="component" value="Unassembled WGS sequence"/>
</dbReference>
<feature type="transmembrane region" description="Helical" evidence="8">
    <location>
        <begin position="337"/>
        <end position="355"/>
    </location>
</feature>
<feature type="transmembrane region" description="Helical" evidence="8">
    <location>
        <begin position="189"/>
        <end position="211"/>
    </location>
</feature>
<dbReference type="EMBL" id="FOEF01000012">
    <property type="protein sequence ID" value="SEP49038.1"/>
    <property type="molecule type" value="Genomic_DNA"/>
</dbReference>
<dbReference type="InterPro" id="IPR006153">
    <property type="entry name" value="Cation/H_exchanger_TM"/>
</dbReference>
<feature type="domain" description="Cation/H+ exchanger transmembrane" evidence="9">
    <location>
        <begin position="15"/>
        <end position="388"/>
    </location>
</feature>
<dbReference type="PANTHER" id="PTHR32507:SF8">
    <property type="entry name" value="CNH1P"/>
    <property type="match status" value="1"/>
</dbReference>
<evidence type="ECO:0000256" key="4">
    <source>
        <dbReference type="ARBA" id="ARBA00022692"/>
    </source>
</evidence>
<dbReference type="STRING" id="394193.SAMN04489732_112245"/>
<feature type="transmembrane region" description="Helical" evidence="8">
    <location>
        <begin position="56"/>
        <end position="76"/>
    </location>
</feature>
<keyword evidence="5 8" id="KW-1133">Transmembrane helix</keyword>
<feature type="transmembrane region" description="Helical" evidence="8">
    <location>
        <begin position="270"/>
        <end position="296"/>
    </location>
</feature>
<evidence type="ECO:0000313" key="11">
    <source>
        <dbReference type="Proteomes" id="UP000198582"/>
    </source>
</evidence>
<dbReference type="OrthoDB" id="4174405at2"/>